<feature type="compositionally biased region" description="Basic and acidic residues" evidence="1">
    <location>
        <begin position="1"/>
        <end position="21"/>
    </location>
</feature>
<sequence>MGMERTGETDTRTETTDKPTSPERPYTPPPDNPGSPGQPSRLESRARAREQPAAQDVDRDDEFSPSQPEASADSSGAPETSDQEKDAPQKNDDPTGELPEEGTRDPEELAPDEAEPGDRRPGTEEARADNNAPDDDRGKKAEDDDAEQIPNEASETDPEAPANPVLTNVYTDSRGNVRIEPRYGREQPAEPTPRESQNADRPGLPTREDLDPAGANPEPGHADLRNPEDDPENQDLLDRDAEGLARWKKTGREFVRRPDDVAKTTEALAKDIDKLVKWDRPTGVAESKPAIEVKPHHDSIQGANAAIGVLGTGIILYEIARRARVGLRNIREKMTGAGSAHN</sequence>
<dbReference type="Proteomes" id="UP000323380">
    <property type="component" value="Unassembled WGS sequence"/>
</dbReference>
<feature type="compositionally biased region" description="Polar residues" evidence="1">
    <location>
        <begin position="165"/>
        <end position="174"/>
    </location>
</feature>
<name>A0A5D0NDT0_9ACTN</name>
<feature type="compositionally biased region" description="Basic and acidic residues" evidence="1">
    <location>
        <begin position="116"/>
        <end position="142"/>
    </location>
</feature>
<organism evidence="2 3">
    <name type="scientific">Actinomadura chibensis</name>
    <dbReference type="NCBI Taxonomy" id="392828"/>
    <lineage>
        <taxon>Bacteria</taxon>
        <taxon>Bacillati</taxon>
        <taxon>Actinomycetota</taxon>
        <taxon>Actinomycetes</taxon>
        <taxon>Streptosporangiales</taxon>
        <taxon>Thermomonosporaceae</taxon>
        <taxon>Actinomadura</taxon>
    </lineage>
</organism>
<evidence type="ECO:0000256" key="1">
    <source>
        <dbReference type="SAM" id="MobiDB-lite"/>
    </source>
</evidence>
<dbReference type="STRING" id="1220554.GCA_001552135_02706"/>
<keyword evidence="3" id="KW-1185">Reference proteome</keyword>
<feature type="region of interest" description="Disordered" evidence="1">
    <location>
        <begin position="1"/>
        <end position="244"/>
    </location>
</feature>
<dbReference type="RefSeq" id="WP_148344588.1">
    <property type="nucleotide sequence ID" value="NZ_VSFG01000007.1"/>
</dbReference>
<protein>
    <submittedName>
        <fullName evidence="2">Uncharacterized protein</fullName>
    </submittedName>
</protein>
<proteinExistence type="predicted"/>
<feature type="compositionally biased region" description="Basic and acidic residues" evidence="1">
    <location>
        <begin position="175"/>
        <end position="188"/>
    </location>
</feature>
<reference evidence="2 3" key="1">
    <citation type="submission" date="2019-08" db="EMBL/GenBank/DDBJ databases">
        <title>Actinomadura sp. nov. CYP1-5 isolated from mountain soil.</title>
        <authorList>
            <person name="Songsumanus A."/>
            <person name="Kuncharoen N."/>
            <person name="Kudo T."/>
            <person name="Yuki M."/>
            <person name="Igarashi Y."/>
            <person name="Tanasupawat S."/>
        </authorList>
    </citation>
    <scope>NUCLEOTIDE SEQUENCE [LARGE SCALE GENOMIC DNA]</scope>
    <source>
        <strain evidence="2 3">JCM 14158</strain>
    </source>
</reference>
<feature type="compositionally biased region" description="Basic and acidic residues" evidence="1">
    <location>
        <begin position="82"/>
        <end position="93"/>
    </location>
</feature>
<gene>
    <name evidence="2" type="ORF">FXF69_28240</name>
</gene>
<dbReference type="AlphaFoldDB" id="A0A5D0NDT0"/>
<evidence type="ECO:0000313" key="2">
    <source>
        <dbReference type="EMBL" id="TYB42684.1"/>
    </source>
</evidence>
<dbReference type="EMBL" id="VSFG01000007">
    <property type="protein sequence ID" value="TYB42684.1"/>
    <property type="molecule type" value="Genomic_DNA"/>
</dbReference>
<feature type="compositionally biased region" description="Polar residues" evidence="1">
    <location>
        <begin position="64"/>
        <end position="80"/>
    </location>
</feature>
<accession>A0A5D0NDT0</accession>
<comment type="caution">
    <text evidence="2">The sequence shown here is derived from an EMBL/GenBank/DDBJ whole genome shotgun (WGS) entry which is preliminary data.</text>
</comment>
<evidence type="ECO:0000313" key="3">
    <source>
        <dbReference type="Proteomes" id="UP000323380"/>
    </source>
</evidence>